<comment type="caution">
    <text evidence="1">The sequence shown here is derived from an EMBL/GenBank/DDBJ whole genome shotgun (WGS) entry which is preliminary data.</text>
</comment>
<protein>
    <submittedName>
        <fullName evidence="1">Uncharacterized protein</fullName>
    </submittedName>
</protein>
<name>A0ABV6URE3_9ACTN</name>
<evidence type="ECO:0000313" key="2">
    <source>
        <dbReference type="Proteomes" id="UP001592528"/>
    </source>
</evidence>
<dbReference type="EMBL" id="JBHEZZ010000012">
    <property type="protein sequence ID" value="MFC1404000.1"/>
    <property type="molecule type" value="Genomic_DNA"/>
</dbReference>
<sequence>MEKYPPVAITLPWLRSGGTPLTRHLIFTDPIGSHIWRSGLNEDHWKLALAAVVIIPKAWSRERAASRENGMHALRHFYASVLA</sequence>
<organism evidence="1 2">
    <name type="scientific">Streptacidiphilus cavernicola</name>
    <dbReference type="NCBI Taxonomy" id="3342716"/>
    <lineage>
        <taxon>Bacteria</taxon>
        <taxon>Bacillati</taxon>
        <taxon>Actinomycetota</taxon>
        <taxon>Actinomycetes</taxon>
        <taxon>Kitasatosporales</taxon>
        <taxon>Streptomycetaceae</taxon>
        <taxon>Streptacidiphilus</taxon>
    </lineage>
</organism>
<reference evidence="1 2" key="1">
    <citation type="submission" date="2024-09" db="EMBL/GenBank/DDBJ databases">
        <authorList>
            <person name="Lee S.D."/>
        </authorList>
    </citation>
    <scope>NUCLEOTIDE SEQUENCE [LARGE SCALE GENOMIC DNA]</scope>
    <source>
        <strain evidence="1 2">N1-5</strain>
    </source>
</reference>
<evidence type="ECO:0000313" key="1">
    <source>
        <dbReference type="EMBL" id="MFC1404000.1"/>
    </source>
</evidence>
<dbReference type="Proteomes" id="UP001592528">
    <property type="component" value="Unassembled WGS sequence"/>
</dbReference>
<keyword evidence="2" id="KW-1185">Reference proteome</keyword>
<proteinExistence type="predicted"/>
<gene>
    <name evidence="1" type="ORF">ACEZDJ_22150</name>
</gene>
<accession>A0ABV6URE3</accession>
<dbReference type="RefSeq" id="WP_198037484.1">
    <property type="nucleotide sequence ID" value="NZ_JBHEZZ010000012.1"/>
</dbReference>